<reference evidence="2 3" key="1">
    <citation type="submission" date="2021-11" db="EMBL/GenBank/DDBJ databases">
        <authorList>
            <person name="Liang Q."/>
            <person name="Mou H."/>
            <person name="Liu Z."/>
        </authorList>
    </citation>
    <scope>NUCLEOTIDE SEQUENCE [LARGE SCALE GENOMIC DNA]</scope>
    <source>
        <strain evidence="2 3">CHU3</strain>
    </source>
</reference>
<name>A0ABT2YJK9_9BURK</name>
<proteinExistence type="predicted"/>
<evidence type="ECO:0000313" key="3">
    <source>
        <dbReference type="Proteomes" id="UP001209701"/>
    </source>
</evidence>
<gene>
    <name evidence="2" type="ORF">LNV07_19405</name>
</gene>
<feature type="signal peptide" evidence="1">
    <location>
        <begin position="1"/>
        <end position="25"/>
    </location>
</feature>
<evidence type="ECO:0000256" key="1">
    <source>
        <dbReference type="SAM" id="SignalP"/>
    </source>
</evidence>
<sequence>MTRLRSLSRCLCSLSLAMLPVLAPAAAPEPAAPLIMGANADDSSFIGGWTRKIHREAFRRMQVPMEFTQAPLKRISLMAEQGTIDGELSRAPAYGAAHPEMLLVDVTLMEASFSIYTAKPMPAVGRLEDLRDKGNLQGAYTRGVLGCENVLQPMFAPNRLTAVPSAKNGLAMLAIGHADFFCDSSTGMLNALKADGGRKGLQAHKLFDLGPKVALSPYLHKRHAALVPVFAATLKQMKAEGLFERYWLEVEKQSSPP</sequence>
<dbReference type="EMBL" id="JAJIRN010000009">
    <property type="protein sequence ID" value="MCV2370252.1"/>
    <property type="molecule type" value="Genomic_DNA"/>
</dbReference>
<accession>A0ABT2YJK9</accession>
<dbReference type="Gene3D" id="3.40.190.10">
    <property type="entry name" value="Periplasmic binding protein-like II"/>
    <property type="match status" value="2"/>
</dbReference>
<dbReference type="Proteomes" id="UP001209701">
    <property type="component" value="Unassembled WGS sequence"/>
</dbReference>
<evidence type="ECO:0000313" key="2">
    <source>
        <dbReference type="EMBL" id="MCV2370252.1"/>
    </source>
</evidence>
<dbReference type="RefSeq" id="WP_263572846.1">
    <property type="nucleotide sequence ID" value="NZ_JAJIRN010000009.1"/>
</dbReference>
<keyword evidence="1" id="KW-0732">Signal</keyword>
<dbReference type="SUPFAM" id="SSF53850">
    <property type="entry name" value="Periplasmic binding protein-like II"/>
    <property type="match status" value="1"/>
</dbReference>
<keyword evidence="3" id="KW-1185">Reference proteome</keyword>
<feature type="chain" id="PRO_5046198436" description="Solute-binding protein family 3/N-terminal domain-containing protein" evidence="1">
    <location>
        <begin position="26"/>
        <end position="257"/>
    </location>
</feature>
<comment type="caution">
    <text evidence="2">The sequence shown here is derived from an EMBL/GenBank/DDBJ whole genome shotgun (WGS) entry which is preliminary data.</text>
</comment>
<evidence type="ECO:0008006" key="4">
    <source>
        <dbReference type="Google" id="ProtNLM"/>
    </source>
</evidence>
<organism evidence="2 3">
    <name type="scientific">Roseateles oligotrophus</name>
    <dbReference type="NCBI Taxonomy" id="1769250"/>
    <lineage>
        <taxon>Bacteria</taxon>
        <taxon>Pseudomonadati</taxon>
        <taxon>Pseudomonadota</taxon>
        <taxon>Betaproteobacteria</taxon>
        <taxon>Burkholderiales</taxon>
        <taxon>Sphaerotilaceae</taxon>
        <taxon>Roseateles</taxon>
    </lineage>
</organism>
<protein>
    <recommendedName>
        <fullName evidence="4">Solute-binding protein family 3/N-terminal domain-containing protein</fullName>
    </recommendedName>
</protein>